<protein>
    <submittedName>
        <fullName evidence="1">Uncharacterized protein</fullName>
    </submittedName>
</protein>
<organism evidence="1">
    <name type="scientific">viral metagenome</name>
    <dbReference type="NCBI Taxonomy" id="1070528"/>
    <lineage>
        <taxon>unclassified sequences</taxon>
        <taxon>metagenomes</taxon>
        <taxon>organismal metagenomes</taxon>
    </lineage>
</organism>
<dbReference type="InterPro" id="IPR011604">
    <property type="entry name" value="PDDEXK-like_dom_sf"/>
</dbReference>
<dbReference type="EMBL" id="MN740029">
    <property type="protein sequence ID" value="QHT84940.1"/>
    <property type="molecule type" value="Genomic_DNA"/>
</dbReference>
<evidence type="ECO:0000313" key="1">
    <source>
        <dbReference type="EMBL" id="QHT84940.1"/>
    </source>
</evidence>
<dbReference type="AlphaFoldDB" id="A0A6C0HWY7"/>
<accession>A0A6C0HWY7</accession>
<proteinExistence type="predicted"/>
<dbReference type="Gene3D" id="3.90.320.10">
    <property type="match status" value="1"/>
</dbReference>
<name>A0A6C0HWY7_9ZZZZ</name>
<sequence>MSATATTAAASNNAIKALISSKLLPTLLPTLSQKNPHIRDQNLVFDEPTHKYTITTDPTSKYTSVTTWNHSHFPHFDADGVIEKMMKGKNWNPDNKYWGKTAQEIKDGWAANAQAVSGAGTNLHFDIECFMNQEIAKPHPQKKKASHKDLLENYEAYLAAGNPPPNESDEWQYFLAFAKQFPDLVPYRTEWMIYHEDLKLAGSIDMVYENPDGTLMIYDWKRAKEIAKTTAFDSYALTECIDHLPNTNFWHYSLQLNTYKAILESKYDKKITALYLVRLHPNNPKKTFDLIKCADLSGELVELFWQRRASVLLSEPDQPEQEPDH</sequence>
<reference evidence="1" key="1">
    <citation type="journal article" date="2020" name="Nature">
        <title>Giant virus diversity and host interactions through global metagenomics.</title>
        <authorList>
            <person name="Schulz F."/>
            <person name="Roux S."/>
            <person name="Paez-Espino D."/>
            <person name="Jungbluth S."/>
            <person name="Walsh D.A."/>
            <person name="Denef V.J."/>
            <person name="McMahon K.D."/>
            <person name="Konstantinidis K.T."/>
            <person name="Eloe-Fadrosh E.A."/>
            <person name="Kyrpides N.C."/>
            <person name="Woyke T."/>
        </authorList>
    </citation>
    <scope>NUCLEOTIDE SEQUENCE</scope>
    <source>
        <strain evidence="1">GVMAG-M-3300023184-178</strain>
    </source>
</reference>